<dbReference type="OrthoDB" id="3261131at2759"/>
<name>A0A8S0W3A5_CYCAE</name>
<proteinExistence type="predicted"/>
<keyword evidence="2" id="KW-1185">Reference proteome</keyword>
<organism evidence="1 2">
    <name type="scientific">Cyclocybe aegerita</name>
    <name type="common">Black poplar mushroom</name>
    <name type="synonym">Agrocybe aegerita</name>
    <dbReference type="NCBI Taxonomy" id="1973307"/>
    <lineage>
        <taxon>Eukaryota</taxon>
        <taxon>Fungi</taxon>
        <taxon>Dikarya</taxon>
        <taxon>Basidiomycota</taxon>
        <taxon>Agaricomycotina</taxon>
        <taxon>Agaricomycetes</taxon>
        <taxon>Agaricomycetidae</taxon>
        <taxon>Agaricales</taxon>
        <taxon>Agaricineae</taxon>
        <taxon>Bolbitiaceae</taxon>
        <taxon>Cyclocybe</taxon>
    </lineage>
</organism>
<dbReference type="Proteomes" id="UP000467700">
    <property type="component" value="Unassembled WGS sequence"/>
</dbReference>
<evidence type="ECO:0000313" key="2">
    <source>
        <dbReference type="Proteomes" id="UP000467700"/>
    </source>
</evidence>
<gene>
    <name evidence="1" type="ORF">AAE3_LOCUS2951</name>
</gene>
<dbReference type="AlphaFoldDB" id="A0A8S0W3A5"/>
<evidence type="ECO:0000313" key="1">
    <source>
        <dbReference type="EMBL" id="CAA7260724.1"/>
    </source>
</evidence>
<sequence length="461" mass="51373">MSNLPEVQRYRKLVEMPGKTPSAGSKTGEYNKGQSAPLSLSMMVALRLILQLRRFLKSSTASLDIKDVQELDKYTAKITPGNETYRNARIRRILARLPGDMHEEANDDMAKSDGVFAIVIDDVRIPIAIMELKKELGNGGCDPSSQAGLSMRRAWIQTDVGTSSTFIFFRSFLTSMPFEQRAAIRDKCCCPTFLLAGGGAWLSVMGAVLTDKVVVQRLTDMMWLAESSTEEASRVYNAARVLSALRVCLKTLSNYYQGLHQSDIPPVTNTAPHPRFYSYPALFTDGETARVIRFQFLRAMEEDDDTCVMFQAKILDDPSDLIIVKFVSRYGTDVHRFRLAEKGYAPRLRYHDALRHSKPLAVSPAVKKAPAGLFLETVKMVAMDYVMPAESRPLDAHPQLRQAFPSLIQRATCLATSAGRTYSTILGIIRSSSLTLTGLAGMTCKFGTIREYLQTFKSQCQ</sequence>
<protein>
    <submittedName>
        <fullName evidence="1">Uncharacterized protein</fullName>
    </submittedName>
</protein>
<dbReference type="EMBL" id="CACVBS010000030">
    <property type="protein sequence ID" value="CAA7260724.1"/>
    <property type="molecule type" value="Genomic_DNA"/>
</dbReference>
<comment type="caution">
    <text evidence="1">The sequence shown here is derived from an EMBL/GenBank/DDBJ whole genome shotgun (WGS) entry which is preliminary data.</text>
</comment>
<accession>A0A8S0W3A5</accession>
<reference evidence="1 2" key="1">
    <citation type="submission" date="2020-01" db="EMBL/GenBank/DDBJ databases">
        <authorList>
            <person name="Gupta K D."/>
        </authorList>
    </citation>
    <scope>NUCLEOTIDE SEQUENCE [LARGE SCALE GENOMIC DNA]</scope>
</reference>